<accession>A0A5N5KDV9</accession>
<evidence type="ECO:0000313" key="3">
    <source>
        <dbReference type="Proteomes" id="UP000327468"/>
    </source>
</evidence>
<reference evidence="2 3" key="1">
    <citation type="submission" date="2019-06" db="EMBL/GenBank/DDBJ databases">
        <title>A chromosome-scale genome assembly of the striped catfish, Pangasianodon hypophthalmus.</title>
        <authorList>
            <person name="Wen M."/>
            <person name="Zahm M."/>
            <person name="Roques C."/>
            <person name="Cabau C."/>
            <person name="Klopp C."/>
            <person name="Donnadieu C."/>
            <person name="Jouanno E."/>
            <person name="Avarre J.-C."/>
            <person name="Campet M."/>
            <person name="Ha T.T.T."/>
            <person name="Dugue R."/>
            <person name="Lampietro C."/>
            <person name="Louis A."/>
            <person name="Herpin A."/>
            <person name="Echchiki A."/>
            <person name="Berthelot C."/>
            <person name="Parey E."/>
            <person name="Roest-Crollius H."/>
            <person name="Braasch I."/>
            <person name="Postlethwait J."/>
            <person name="Bobe J."/>
            <person name="Montfort J."/>
            <person name="Bouchez O."/>
            <person name="Begum T."/>
            <person name="Schartl M."/>
            <person name="Guiguen Y."/>
        </authorList>
    </citation>
    <scope>NUCLEOTIDE SEQUENCE [LARGE SCALE GENOMIC DNA]</scope>
    <source>
        <strain evidence="2 3">Indonesia</strain>
        <tissue evidence="2">Blood</tissue>
    </source>
</reference>
<proteinExistence type="predicted"/>
<comment type="caution">
    <text evidence="2">The sequence shown here is derived from an EMBL/GenBank/DDBJ whole genome shotgun (WGS) entry which is preliminary data.</text>
</comment>
<feature type="region of interest" description="Disordered" evidence="1">
    <location>
        <begin position="1"/>
        <end position="29"/>
    </location>
</feature>
<dbReference type="Proteomes" id="UP000327468">
    <property type="component" value="Chromosome 24"/>
</dbReference>
<evidence type="ECO:0000256" key="1">
    <source>
        <dbReference type="SAM" id="MobiDB-lite"/>
    </source>
</evidence>
<sequence length="74" mass="8030">MRFGIGSRGRSAKAEELHTAHTGAGAGAGWPRVKLLTTHTLRLIATVWVYLEQLGSDCWTPLWAAEGADALWIV</sequence>
<dbReference type="EMBL" id="VFJC01000025">
    <property type="protein sequence ID" value="KAB5528510.1"/>
    <property type="molecule type" value="Genomic_DNA"/>
</dbReference>
<dbReference type="AlphaFoldDB" id="A0A5N5KDV9"/>
<protein>
    <submittedName>
        <fullName evidence="2">Uncharacterized protein</fullName>
    </submittedName>
</protein>
<evidence type="ECO:0000313" key="2">
    <source>
        <dbReference type="EMBL" id="KAB5528510.1"/>
    </source>
</evidence>
<organism evidence="2 3">
    <name type="scientific">Pangasianodon hypophthalmus</name>
    <name type="common">Striped catfish</name>
    <name type="synonym">Helicophagus hypophthalmus</name>
    <dbReference type="NCBI Taxonomy" id="310915"/>
    <lineage>
        <taxon>Eukaryota</taxon>
        <taxon>Metazoa</taxon>
        <taxon>Chordata</taxon>
        <taxon>Craniata</taxon>
        <taxon>Vertebrata</taxon>
        <taxon>Euteleostomi</taxon>
        <taxon>Actinopterygii</taxon>
        <taxon>Neopterygii</taxon>
        <taxon>Teleostei</taxon>
        <taxon>Ostariophysi</taxon>
        <taxon>Siluriformes</taxon>
        <taxon>Pangasiidae</taxon>
        <taxon>Pangasianodon</taxon>
    </lineage>
</organism>
<name>A0A5N5KDV9_PANHP</name>
<keyword evidence="3" id="KW-1185">Reference proteome</keyword>
<gene>
    <name evidence="2" type="ORF">PHYPO_G00141020</name>
</gene>